<reference evidence="7 8" key="1">
    <citation type="journal article" date="2023" name="Plants (Basel)">
        <title>Bridging the Gap: Combining Genomics and Transcriptomics Approaches to Understand Stylosanthes scabra, an Orphan Legume from the Brazilian Caatinga.</title>
        <authorList>
            <person name="Ferreira-Neto J.R.C."/>
            <person name="da Silva M.D."/>
            <person name="Binneck E."/>
            <person name="de Melo N.F."/>
            <person name="da Silva R.H."/>
            <person name="de Melo A.L.T.M."/>
            <person name="Pandolfi V."/>
            <person name="Bustamante F.O."/>
            <person name="Brasileiro-Vidal A.C."/>
            <person name="Benko-Iseppon A.M."/>
        </authorList>
    </citation>
    <scope>NUCLEOTIDE SEQUENCE [LARGE SCALE GENOMIC DNA]</scope>
    <source>
        <tissue evidence="7">Leaves</tissue>
    </source>
</reference>
<dbReference type="PANTHER" id="PTHR27002">
    <property type="entry name" value="RECEPTOR-LIKE SERINE/THREONINE-PROTEIN KINASE SD1-8"/>
    <property type="match status" value="1"/>
</dbReference>
<keyword evidence="8" id="KW-1185">Reference proteome</keyword>
<dbReference type="InterPro" id="IPR001245">
    <property type="entry name" value="Ser-Thr/Tyr_kinase_cat_dom"/>
</dbReference>
<organism evidence="7 8">
    <name type="scientific">Stylosanthes scabra</name>
    <dbReference type="NCBI Taxonomy" id="79078"/>
    <lineage>
        <taxon>Eukaryota</taxon>
        <taxon>Viridiplantae</taxon>
        <taxon>Streptophyta</taxon>
        <taxon>Embryophyta</taxon>
        <taxon>Tracheophyta</taxon>
        <taxon>Spermatophyta</taxon>
        <taxon>Magnoliopsida</taxon>
        <taxon>eudicotyledons</taxon>
        <taxon>Gunneridae</taxon>
        <taxon>Pentapetalae</taxon>
        <taxon>rosids</taxon>
        <taxon>fabids</taxon>
        <taxon>Fabales</taxon>
        <taxon>Fabaceae</taxon>
        <taxon>Papilionoideae</taxon>
        <taxon>50 kb inversion clade</taxon>
        <taxon>dalbergioids sensu lato</taxon>
        <taxon>Dalbergieae</taxon>
        <taxon>Pterocarpus clade</taxon>
        <taxon>Stylosanthes</taxon>
    </lineage>
</organism>
<keyword evidence="5" id="KW-0067">ATP-binding</keyword>
<evidence type="ECO:0000256" key="5">
    <source>
        <dbReference type="ARBA" id="ARBA00022840"/>
    </source>
</evidence>
<proteinExistence type="predicted"/>
<dbReference type="PANTHER" id="PTHR27002:SF1073">
    <property type="entry name" value="CYSTEINE-RICH RECEPTOR-LIKE PROTEIN KINASE 29"/>
    <property type="match status" value="1"/>
</dbReference>
<comment type="caution">
    <text evidence="7">The sequence shown here is derived from an EMBL/GenBank/DDBJ whole genome shotgun (WGS) entry which is preliminary data.</text>
</comment>
<evidence type="ECO:0000259" key="6">
    <source>
        <dbReference type="Pfam" id="PF07714"/>
    </source>
</evidence>
<keyword evidence="3" id="KW-0547">Nucleotide-binding</keyword>
<sequence>MAPEYAMYGHFSVKSDVFSFGVLVLEIVSGQKHNCTRHCGDTLEELPLSFAWRNWMEGRGANIIDPSLSNSNAENEILRCIHIGLLCVQENLVERPTMASIVLMLNSPSLSLPVPTEPAFFAGGRAKTPRGGGEKQSEEYILKGTNESTGISVQEFTITKLYAR</sequence>
<name>A0ABU6TVM6_9FABA</name>
<evidence type="ECO:0000256" key="1">
    <source>
        <dbReference type="ARBA" id="ARBA00022527"/>
    </source>
</evidence>
<evidence type="ECO:0000313" key="7">
    <source>
        <dbReference type="EMBL" id="MED6151738.1"/>
    </source>
</evidence>
<dbReference type="InterPro" id="IPR011009">
    <property type="entry name" value="Kinase-like_dom_sf"/>
</dbReference>
<dbReference type="Proteomes" id="UP001341840">
    <property type="component" value="Unassembled WGS sequence"/>
</dbReference>
<evidence type="ECO:0000256" key="2">
    <source>
        <dbReference type="ARBA" id="ARBA00022679"/>
    </source>
</evidence>
<keyword evidence="1" id="KW-0723">Serine/threonine-protein kinase</keyword>
<keyword evidence="2" id="KW-0808">Transferase</keyword>
<protein>
    <recommendedName>
        <fullName evidence="6">Serine-threonine/tyrosine-protein kinase catalytic domain-containing protein</fullName>
    </recommendedName>
</protein>
<evidence type="ECO:0000256" key="4">
    <source>
        <dbReference type="ARBA" id="ARBA00022777"/>
    </source>
</evidence>
<accession>A0ABU6TVM6</accession>
<dbReference type="SUPFAM" id="SSF56112">
    <property type="entry name" value="Protein kinase-like (PK-like)"/>
    <property type="match status" value="1"/>
</dbReference>
<keyword evidence="4" id="KW-0418">Kinase</keyword>
<evidence type="ECO:0000256" key="3">
    <source>
        <dbReference type="ARBA" id="ARBA00022741"/>
    </source>
</evidence>
<dbReference type="Gene3D" id="1.10.510.10">
    <property type="entry name" value="Transferase(Phosphotransferase) domain 1"/>
    <property type="match status" value="1"/>
</dbReference>
<dbReference type="EMBL" id="JASCZI010092037">
    <property type="protein sequence ID" value="MED6151738.1"/>
    <property type="molecule type" value="Genomic_DNA"/>
</dbReference>
<feature type="domain" description="Serine-threonine/tyrosine-protein kinase catalytic" evidence="6">
    <location>
        <begin position="1"/>
        <end position="102"/>
    </location>
</feature>
<gene>
    <name evidence="7" type="ORF">PIB30_085279</name>
</gene>
<evidence type="ECO:0000313" key="8">
    <source>
        <dbReference type="Proteomes" id="UP001341840"/>
    </source>
</evidence>
<dbReference type="Pfam" id="PF07714">
    <property type="entry name" value="PK_Tyr_Ser-Thr"/>
    <property type="match status" value="1"/>
</dbReference>